<name>A0A226EIS6_FOLCA</name>
<dbReference type="AlphaFoldDB" id="A0A226EIS6"/>
<keyword evidence="2" id="KW-1185">Reference proteome</keyword>
<organism evidence="1 2">
    <name type="scientific">Folsomia candida</name>
    <name type="common">Springtail</name>
    <dbReference type="NCBI Taxonomy" id="158441"/>
    <lineage>
        <taxon>Eukaryota</taxon>
        <taxon>Metazoa</taxon>
        <taxon>Ecdysozoa</taxon>
        <taxon>Arthropoda</taxon>
        <taxon>Hexapoda</taxon>
        <taxon>Collembola</taxon>
        <taxon>Entomobryomorpha</taxon>
        <taxon>Isotomoidea</taxon>
        <taxon>Isotomidae</taxon>
        <taxon>Proisotominae</taxon>
        <taxon>Folsomia</taxon>
    </lineage>
</organism>
<dbReference type="Proteomes" id="UP000198287">
    <property type="component" value="Unassembled WGS sequence"/>
</dbReference>
<accession>A0A226EIS6</accession>
<evidence type="ECO:0000313" key="1">
    <source>
        <dbReference type="EMBL" id="OXA57017.1"/>
    </source>
</evidence>
<gene>
    <name evidence="1" type="ORF">Fcan01_07688</name>
</gene>
<proteinExistence type="predicted"/>
<dbReference type="EMBL" id="LNIX01000003">
    <property type="protein sequence ID" value="OXA57017.1"/>
    <property type="molecule type" value="Genomic_DNA"/>
</dbReference>
<protein>
    <submittedName>
        <fullName evidence="1">Uncharacterized protein</fullName>
    </submittedName>
</protein>
<dbReference type="OMA" id="KRECKPF"/>
<reference evidence="1 2" key="1">
    <citation type="submission" date="2015-12" db="EMBL/GenBank/DDBJ databases">
        <title>The genome of Folsomia candida.</title>
        <authorList>
            <person name="Faddeeva A."/>
            <person name="Derks M.F."/>
            <person name="Anvar Y."/>
            <person name="Smit S."/>
            <person name="Van Straalen N."/>
            <person name="Roelofs D."/>
        </authorList>
    </citation>
    <scope>NUCLEOTIDE SEQUENCE [LARGE SCALE GENOMIC DNA]</scope>
    <source>
        <strain evidence="1 2">VU population</strain>
        <tissue evidence="1">Whole body</tissue>
    </source>
</reference>
<evidence type="ECO:0000313" key="2">
    <source>
        <dbReference type="Proteomes" id="UP000198287"/>
    </source>
</evidence>
<dbReference type="OrthoDB" id="10473849at2759"/>
<sequence length="137" mass="16303">MEEKLRRESKQYLDKLFKQYEEKNTAALTREGVIKVMQKMFPGFDQFEELDDIMEKHLKTATYTVLNKETAQFDVQHIDNTIDFPSCQFIVVYFLKKSARRDTDPFAYKGLIRFTDFSGNMSQSLIDPNAEMKRRMY</sequence>
<comment type="caution">
    <text evidence="1">The sequence shown here is derived from an EMBL/GenBank/DDBJ whole genome shotgun (WGS) entry which is preliminary data.</text>
</comment>